<dbReference type="Proteomes" id="UP000570678">
    <property type="component" value="Unassembled WGS sequence"/>
</dbReference>
<reference evidence="2 3" key="1">
    <citation type="submission" date="2020-04" db="EMBL/GenBank/DDBJ databases">
        <title>MicrobeNet Type strains.</title>
        <authorList>
            <person name="Nicholson A.C."/>
        </authorList>
    </citation>
    <scope>NUCLEOTIDE SEQUENCE [LARGE SCALE GENOMIC DNA]</scope>
    <source>
        <strain evidence="2 3">JCM 3332</strain>
    </source>
</reference>
<feature type="region of interest" description="Disordered" evidence="1">
    <location>
        <begin position="1"/>
        <end position="52"/>
    </location>
</feature>
<name>A0A846YFA6_9NOCA</name>
<dbReference type="AlphaFoldDB" id="A0A846YFA6"/>
<evidence type="ECO:0000313" key="3">
    <source>
        <dbReference type="Proteomes" id="UP000570678"/>
    </source>
</evidence>
<evidence type="ECO:0000256" key="1">
    <source>
        <dbReference type="SAM" id="MobiDB-lite"/>
    </source>
</evidence>
<proteinExistence type="predicted"/>
<organism evidence="2 3">
    <name type="scientific">Nocardia flavorosea</name>
    <dbReference type="NCBI Taxonomy" id="53429"/>
    <lineage>
        <taxon>Bacteria</taxon>
        <taxon>Bacillati</taxon>
        <taxon>Actinomycetota</taxon>
        <taxon>Actinomycetes</taxon>
        <taxon>Mycobacteriales</taxon>
        <taxon>Nocardiaceae</taxon>
        <taxon>Nocardia</taxon>
    </lineage>
</organism>
<gene>
    <name evidence="2" type="ORF">HGA15_19560</name>
</gene>
<protein>
    <submittedName>
        <fullName evidence="2">Uncharacterized protein</fullName>
    </submittedName>
</protein>
<keyword evidence="3" id="KW-1185">Reference proteome</keyword>
<comment type="caution">
    <text evidence="2">The sequence shown here is derived from an EMBL/GenBank/DDBJ whole genome shotgun (WGS) entry which is preliminary data.</text>
</comment>
<sequence length="52" mass="5061">MIPSASAGAPAIGQTPWGDALDRVGGNHPKGLLASHTGSGSLSGREQAPPLA</sequence>
<dbReference type="EMBL" id="JAAXOT010000009">
    <property type="protein sequence ID" value="NKY58296.1"/>
    <property type="molecule type" value="Genomic_DNA"/>
</dbReference>
<evidence type="ECO:0000313" key="2">
    <source>
        <dbReference type="EMBL" id="NKY58296.1"/>
    </source>
</evidence>
<accession>A0A846YFA6</accession>